<protein>
    <recommendedName>
        <fullName evidence="1">Glycosyltransferase 2-like domain-containing protein</fullName>
    </recommendedName>
</protein>
<dbReference type="InterPro" id="IPR029044">
    <property type="entry name" value="Nucleotide-diphossugar_trans"/>
</dbReference>
<dbReference type="RefSeq" id="WP_343857423.1">
    <property type="nucleotide sequence ID" value="NZ_BAAACX010000005.1"/>
</dbReference>
<sequence length="423" mass="49630">MELKLKEVLMQKSWTYKFESYKSFFEYVKIINTVFNPQISVIIISWRLHPNTIITLKKLFQQKENYNIEVIFVDNGSKINEFSDFYSFVDNYIRLNQNTGVSISRNIGAAFSSSPVILFLEDDGIPDEELIASHLCSHLKFNAHSVRGVCLPLTNNLLNEKQTHYFRGEHFFPFYANLEGNTSYNAKVFFEVGGWDDDIKYGGEGKALSIKIWEYSPDISKQIYSPISIIYHDYASNHERLKEKLIQQKRSFDYLSRKYSVWNKYDELWLELEGNVSTLKETDLWKSDSNLQKEYDDLKERVKRRNEANLLSYMNGKAFLHETQKIKEIINKFQEKRRISIFGAGEYGGRVYENLLRQGIDVKYFIDNDLSKCGDIKSGIPIIKPSSLTKEHFILIASSWFFEISEQLEKMGYRKNEDFLIVI</sequence>
<dbReference type="Pfam" id="PF00535">
    <property type="entry name" value="Glycos_transf_2"/>
    <property type="match status" value="1"/>
</dbReference>
<accession>A0ABN0Y039</accession>
<dbReference type="InterPro" id="IPR029063">
    <property type="entry name" value="SAM-dependent_MTases_sf"/>
</dbReference>
<dbReference type="EMBL" id="BAAACX010000005">
    <property type="protein sequence ID" value="GAA0377944.1"/>
    <property type="molecule type" value="Genomic_DNA"/>
</dbReference>
<evidence type="ECO:0000313" key="3">
    <source>
        <dbReference type="Proteomes" id="UP001500340"/>
    </source>
</evidence>
<name>A0ABN0Y039_9BACL</name>
<keyword evidence="3" id="KW-1185">Reference proteome</keyword>
<dbReference type="Gene3D" id="3.40.50.720">
    <property type="entry name" value="NAD(P)-binding Rossmann-like Domain"/>
    <property type="match status" value="1"/>
</dbReference>
<organism evidence="2 3">
    <name type="scientific">Paenibacillus motobuensis</name>
    <dbReference type="NCBI Taxonomy" id="295324"/>
    <lineage>
        <taxon>Bacteria</taxon>
        <taxon>Bacillati</taxon>
        <taxon>Bacillota</taxon>
        <taxon>Bacilli</taxon>
        <taxon>Bacillales</taxon>
        <taxon>Paenibacillaceae</taxon>
        <taxon>Paenibacillus</taxon>
    </lineage>
</organism>
<dbReference type="Gene3D" id="3.90.550.10">
    <property type="entry name" value="Spore Coat Polysaccharide Biosynthesis Protein SpsA, Chain A"/>
    <property type="match status" value="1"/>
</dbReference>
<feature type="domain" description="Glycosyltransferase 2-like" evidence="1">
    <location>
        <begin position="40"/>
        <end position="143"/>
    </location>
</feature>
<evidence type="ECO:0000259" key="1">
    <source>
        <dbReference type="Pfam" id="PF00535"/>
    </source>
</evidence>
<reference evidence="2 3" key="1">
    <citation type="journal article" date="2019" name="Int. J. Syst. Evol. Microbiol.">
        <title>The Global Catalogue of Microorganisms (GCM) 10K type strain sequencing project: providing services to taxonomists for standard genome sequencing and annotation.</title>
        <authorList>
            <consortium name="The Broad Institute Genomics Platform"/>
            <consortium name="The Broad Institute Genome Sequencing Center for Infectious Disease"/>
            <person name="Wu L."/>
            <person name="Ma J."/>
        </authorList>
    </citation>
    <scope>NUCLEOTIDE SEQUENCE [LARGE SCALE GENOMIC DNA]</scope>
    <source>
        <strain evidence="2 3">JCM 12774</strain>
    </source>
</reference>
<comment type="caution">
    <text evidence="2">The sequence shown here is derived from an EMBL/GenBank/DDBJ whole genome shotgun (WGS) entry which is preliminary data.</text>
</comment>
<dbReference type="SUPFAM" id="SSF53335">
    <property type="entry name" value="S-adenosyl-L-methionine-dependent methyltransferases"/>
    <property type="match status" value="1"/>
</dbReference>
<dbReference type="Proteomes" id="UP001500340">
    <property type="component" value="Unassembled WGS sequence"/>
</dbReference>
<dbReference type="InterPro" id="IPR001173">
    <property type="entry name" value="Glyco_trans_2-like"/>
</dbReference>
<dbReference type="SUPFAM" id="SSF53448">
    <property type="entry name" value="Nucleotide-diphospho-sugar transferases"/>
    <property type="match status" value="1"/>
</dbReference>
<proteinExistence type="predicted"/>
<evidence type="ECO:0000313" key="2">
    <source>
        <dbReference type="EMBL" id="GAA0377944.1"/>
    </source>
</evidence>
<gene>
    <name evidence="2" type="ORF">GCM10008933_06500</name>
</gene>